<dbReference type="SUPFAM" id="SSF55729">
    <property type="entry name" value="Acyl-CoA N-acyltransferases (Nat)"/>
    <property type="match status" value="1"/>
</dbReference>
<evidence type="ECO:0000259" key="1">
    <source>
        <dbReference type="PROSITE" id="PS51186"/>
    </source>
</evidence>
<dbReference type="InterPro" id="IPR051783">
    <property type="entry name" value="NAD(P)-dependent_oxidoreduct"/>
</dbReference>
<dbReference type="InterPro" id="IPR036291">
    <property type="entry name" value="NAD(P)-bd_dom_sf"/>
</dbReference>
<accession>A0A8J8WFT4</accession>
<protein>
    <recommendedName>
        <fullName evidence="1">N-acetyltransferase domain-containing protein</fullName>
    </recommendedName>
</protein>
<dbReference type="GO" id="GO:0016747">
    <property type="term" value="F:acyltransferase activity, transferring groups other than amino-acyl groups"/>
    <property type="evidence" value="ECO:0007669"/>
    <property type="project" value="InterPro"/>
</dbReference>
<organism evidence="2 3">
    <name type="scientific">Penicillium ucsense</name>
    <dbReference type="NCBI Taxonomy" id="2839758"/>
    <lineage>
        <taxon>Eukaryota</taxon>
        <taxon>Fungi</taxon>
        <taxon>Dikarya</taxon>
        <taxon>Ascomycota</taxon>
        <taxon>Pezizomycotina</taxon>
        <taxon>Eurotiomycetes</taxon>
        <taxon>Eurotiomycetidae</taxon>
        <taxon>Eurotiales</taxon>
        <taxon>Aspergillaceae</taxon>
        <taxon>Penicillium</taxon>
    </lineage>
</organism>
<dbReference type="Proteomes" id="UP000631181">
    <property type="component" value="Unassembled WGS sequence"/>
</dbReference>
<dbReference type="Gene3D" id="3.40.50.720">
    <property type="entry name" value="NAD(P)-binding Rossmann-like Domain"/>
    <property type="match status" value="2"/>
</dbReference>
<dbReference type="InterPro" id="IPR016181">
    <property type="entry name" value="Acyl_CoA_acyltransferase"/>
</dbReference>
<comment type="caution">
    <text evidence="2">The sequence shown here is derived from an EMBL/GenBank/DDBJ whole genome shotgun (WGS) entry which is preliminary data.</text>
</comment>
<dbReference type="PROSITE" id="PS51186">
    <property type="entry name" value="GNAT"/>
    <property type="match status" value="1"/>
</dbReference>
<dbReference type="OrthoDB" id="2130169at2759"/>
<dbReference type="Pfam" id="PF13673">
    <property type="entry name" value="Acetyltransf_10"/>
    <property type="match status" value="1"/>
</dbReference>
<dbReference type="GO" id="GO:0005737">
    <property type="term" value="C:cytoplasm"/>
    <property type="evidence" value="ECO:0007669"/>
    <property type="project" value="TreeGrafter"/>
</dbReference>
<dbReference type="EMBL" id="WIWV01000146">
    <property type="protein sequence ID" value="KAF7712865.1"/>
    <property type="molecule type" value="Genomic_DNA"/>
</dbReference>
<name>A0A8J8WFT4_9EURO</name>
<dbReference type="CDD" id="cd04301">
    <property type="entry name" value="NAT_SF"/>
    <property type="match status" value="1"/>
</dbReference>
<dbReference type="PANTHER" id="PTHR48079">
    <property type="entry name" value="PROTEIN YEEZ"/>
    <property type="match status" value="1"/>
</dbReference>
<dbReference type="Gene3D" id="3.40.630.30">
    <property type="match status" value="1"/>
</dbReference>
<dbReference type="AlphaFoldDB" id="A0A8J8WFT4"/>
<evidence type="ECO:0000313" key="3">
    <source>
        <dbReference type="Proteomes" id="UP000631181"/>
    </source>
</evidence>
<feature type="domain" description="N-acetyltransferase" evidence="1">
    <location>
        <begin position="59"/>
        <end position="205"/>
    </location>
</feature>
<gene>
    <name evidence="2" type="ORF">PECM_002009</name>
</gene>
<dbReference type="InterPro" id="IPR000182">
    <property type="entry name" value="GNAT_dom"/>
</dbReference>
<proteinExistence type="predicted"/>
<dbReference type="SUPFAM" id="SSF51735">
    <property type="entry name" value="NAD(P)-binding Rossmann-fold domains"/>
    <property type="match status" value="1"/>
</dbReference>
<dbReference type="PANTHER" id="PTHR48079:SF6">
    <property type="entry name" value="NAD(P)-BINDING DOMAIN-CONTAINING PROTEIN-RELATED"/>
    <property type="match status" value="1"/>
</dbReference>
<dbReference type="InterPro" id="IPR016040">
    <property type="entry name" value="NAD(P)-bd_dom"/>
</dbReference>
<dbReference type="Pfam" id="PF13460">
    <property type="entry name" value="NAD_binding_10"/>
    <property type="match status" value="1"/>
</dbReference>
<keyword evidence="3" id="KW-1185">Reference proteome</keyword>
<reference evidence="2" key="1">
    <citation type="journal article" date="2020" name="Front. Microbiol.">
        <title>Gene regulatory networks of Penicillium echinulatum 2HH and Penicillium oxalicum 114-2 inferred by a computational biology approach.</title>
        <authorList>
            <person name="Lenz A.R."/>
            <person name="Galan-Vasquez E."/>
            <person name="Balbinot E."/>
            <person name="De Abreu F.P."/>
            <person name="De Oliveira N.S."/>
            <person name="Da Rosa L.O."/>
            <person name="De Avila E Silva S."/>
            <person name="Camassola M."/>
            <person name="Dillon A.J.P."/>
            <person name="Perez-Rueda E."/>
        </authorList>
    </citation>
    <scope>NUCLEOTIDE SEQUENCE</scope>
    <source>
        <strain evidence="2">S1M29</strain>
    </source>
</reference>
<dbReference type="GO" id="GO:0004029">
    <property type="term" value="F:aldehyde dehydrogenase (NAD+) activity"/>
    <property type="evidence" value="ECO:0007669"/>
    <property type="project" value="TreeGrafter"/>
</dbReference>
<evidence type="ECO:0000313" key="2">
    <source>
        <dbReference type="EMBL" id="KAF7712865.1"/>
    </source>
</evidence>
<sequence>MTLEIRVAKPIDGPQLAAVFFDAFSHEFDREMLPPNEPEVRAFMEKTILGDSESSEKGVTLKVVDPAHPDVIAGFAKWVFPIRGSDARHDSRPDQKPPNWPKGADPDLCKVFFSTMERNHKDVMGERPHYYLDILGVHSAYQGRGLASKLLKWGLERADQEGLEVYLAASPSGRPVYEKKGFEVVGNSSSPYPGYVQVCMLRPVQSKKDTGATGYIGGDALSVIHDAHPDYSYVALVRSSEKADQVKSRFPNVQTVIGDLDDSALLKRESAAADIVLHTADASDHEGAAKSIAAGLVAGHSQDKPGYWLHTGGTGILTFEDSDKESFGNKSDKVYNDWDGVTELLTLPDHAFHRNVDKIVLEAAEEHADVLRVALVCPPTIYGRGRGPGSQRGRQVYELANVTLRLQKGPVIGEGDASWNNVHVHDLSTVYALLVEAAVAGRTDKGLWGPEAYYLTENGEHRWGDLAQATAQTAAEQGFIPEAKAERIDLESAKKYAGFESLSWGMNSRGRALRAREILGWNPSSPSLLEELPEIVRSEWQRLQK</sequence>